<gene>
    <name evidence="2" type="primary">WBGene00100117</name>
</gene>
<evidence type="ECO:0000313" key="2">
    <source>
        <dbReference type="EnsemblMetazoa" id="PPA10563.1"/>
    </source>
</evidence>
<keyword evidence="3" id="KW-1185">Reference proteome</keyword>
<organism evidence="2 3">
    <name type="scientific">Pristionchus pacificus</name>
    <name type="common">Parasitic nematode worm</name>
    <dbReference type="NCBI Taxonomy" id="54126"/>
    <lineage>
        <taxon>Eukaryota</taxon>
        <taxon>Metazoa</taxon>
        <taxon>Ecdysozoa</taxon>
        <taxon>Nematoda</taxon>
        <taxon>Chromadorea</taxon>
        <taxon>Rhabditida</taxon>
        <taxon>Rhabditina</taxon>
        <taxon>Diplogasteromorpha</taxon>
        <taxon>Diplogasteroidea</taxon>
        <taxon>Neodiplogasteridae</taxon>
        <taxon>Pristionchus</taxon>
    </lineage>
</organism>
<dbReference type="Proteomes" id="UP000005239">
    <property type="component" value="Unassembled WGS sequence"/>
</dbReference>
<reference evidence="2" key="2">
    <citation type="submission" date="2022-06" db="UniProtKB">
        <authorList>
            <consortium name="EnsemblMetazoa"/>
        </authorList>
    </citation>
    <scope>IDENTIFICATION</scope>
    <source>
        <strain evidence="2">PS312</strain>
    </source>
</reference>
<accession>A0A8R1U9F1</accession>
<reference evidence="3" key="1">
    <citation type="journal article" date="2008" name="Nat. Genet.">
        <title>The Pristionchus pacificus genome provides a unique perspective on nematode lifestyle and parasitism.</title>
        <authorList>
            <person name="Dieterich C."/>
            <person name="Clifton S.W."/>
            <person name="Schuster L.N."/>
            <person name="Chinwalla A."/>
            <person name="Delehaunty K."/>
            <person name="Dinkelacker I."/>
            <person name="Fulton L."/>
            <person name="Fulton R."/>
            <person name="Godfrey J."/>
            <person name="Minx P."/>
            <person name="Mitreva M."/>
            <person name="Roeseler W."/>
            <person name="Tian H."/>
            <person name="Witte H."/>
            <person name="Yang S.P."/>
            <person name="Wilson R.K."/>
            <person name="Sommer R.J."/>
        </authorList>
    </citation>
    <scope>NUCLEOTIDE SEQUENCE [LARGE SCALE GENOMIC DNA]</scope>
    <source>
        <strain evidence="3">PS312</strain>
    </source>
</reference>
<feature type="region of interest" description="Disordered" evidence="1">
    <location>
        <begin position="1"/>
        <end position="36"/>
    </location>
</feature>
<evidence type="ECO:0000256" key="1">
    <source>
        <dbReference type="SAM" id="MobiDB-lite"/>
    </source>
</evidence>
<protein>
    <submittedName>
        <fullName evidence="2">Uncharacterized protein</fullName>
    </submittedName>
</protein>
<proteinExistence type="predicted"/>
<sequence length="182" mass="20126">MHETQQRLTVIHMDDDDNANSAVKQPSHQAENTEELSSDECLMRRLALRGIHCATVPPREALLAHFLKHPEKFAPVLEWLRKDGDGLFGYADSNFILMLTNLCSLATICRLPVKKQCVGLNIDDGGAFEAEFKLIKISKVSSLELSGRFVLRSLPSSQITPPLVSLPSTAVLELQGASPRLH</sequence>
<name>A0A8R1U9F1_PRIPA</name>
<dbReference type="EnsemblMetazoa" id="PPA10563.1">
    <property type="protein sequence ID" value="PPA10563.1"/>
    <property type="gene ID" value="WBGene00100117"/>
</dbReference>
<dbReference type="AlphaFoldDB" id="A0A8R1U9F1"/>
<evidence type="ECO:0000313" key="3">
    <source>
        <dbReference type="Proteomes" id="UP000005239"/>
    </source>
</evidence>
<feature type="compositionally biased region" description="Polar residues" evidence="1">
    <location>
        <begin position="19"/>
        <end position="30"/>
    </location>
</feature>